<feature type="transmembrane region" description="Helical" evidence="6">
    <location>
        <begin position="143"/>
        <end position="160"/>
    </location>
</feature>
<comment type="subcellular location">
    <subcellularLocation>
        <location evidence="1 6">Membrane</location>
        <topology evidence="1 6">Multi-pass membrane protein</topology>
    </subcellularLocation>
</comment>
<dbReference type="Proteomes" id="UP001525890">
    <property type="component" value="Unassembled WGS sequence"/>
</dbReference>
<evidence type="ECO:0000256" key="5">
    <source>
        <dbReference type="ARBA" id="ARBA00023136"/>
    </source>
</evidence>
<keyword evidence="5 6" id="KW-0472">Membrane</keyword>
<gene>
    <name evidence="8" type="ORF">NG799_13510</name>
</gene>
<organism evidence="8 9">
    <name type="scientific">Laspinema palackyanum D2a</name>
    <dbReference type="NCBI Taxonomy" id="2953684"/>
    <lineage>
        <taxon>Bacteria</taxon>
        <taxon>Bacillati</taxon>
        <taxon>Cyanobacteriota</taxon>
        <taxon>Cyanophyceae</taxon>
        <taxon>Oscillatoriophycideae</taxon>
        <taxon>Oscillatoriales</taxon>
        <taxon>Laspinemataceae</taxon>
        <taxon>Laspinema</taxon>
        <taxon>Laspinema palackyanum</taxon>
    </lineage>
</organism>
<proteinExistence type="inferred from homology"/>
<dbReference type="PANTHER" id="PTHR12608">
    <property type="entry name" value="TRANSMEMBRANE PROTEIN HTP-1 RELATED"/>
    <property type="match status" value="1"/>
</dbReference>
<dbReference type="RefSeq" id="WP_368006936.1">
    <property type="nucleotide sequence ID" value="NZ_JAMXFF010000018.1"/>
</dbReference>
<evidence type="ECO:0000256" key="4">
    <source>
        <dbReference type="ARBA" id="ARBA00022989"/>
    </source>
</evidence>
<accession>A0ABT2MRI1</accession>
<comment type="caution">
    <text evidence="8">The sequence shown here is derived from an EMBL/GenBank/DDBJ whole genome shotgun (WGS) entry which is preliminary data.</text>
</comment>
<protein>
    <recommendedName>
        <fullName evidence="6">GDT1 family protein</fullName>
    </recommendedName>
</protein>
<evidence type="ECO:0000256" key="2">
    <source>
        <dbReference type="ARBA" id="ARBA00009190"/>
    </source>
</evidence>
<evidence type="ECO:0000256" key="6">
    <source>
        <dbReference type="RuleBase" id="RU365102"/>
    </source>
</evidence>
<dbReference type="InterPro" id="IPR001727">
    <property type="entry name" value="GDT1-like"/>
</dbReference>
<feature type="transmembrane region" description="Helical" evidence="6">
    <location>
        <begin position="71"/>
        <end position="88"/>
    </location>
</feature>
<evidence type="ECO:0000256" key="1">
    <source>
        <dbReference type="ARBA" id="ARBA00004141"/>
    </source>
</evidence>
<feature type="region of interest" description="Disordered" evidence="7">
    <location>
        <begin position="1"/>
        <end position="69"/>
    </location>
</feature>
<feature type="compositionally biased region" description="Low complexity" evidence="7">
    <location>
        <begin position="42"/>
        <end position="51"/>
    </location>
</feature>
<comment type="similarity">
    <text evidence="2 6">Belongs to the GDT1 family.</text>
</comment>
<evidence type="ECO:0000313" key="9">
    <source>
        <dbReference type="Proteomes" id="UP001525890"/>
    </source>
</evidence>
<dbReference type="EMBL" id="JAMXFF010000018">
    <property type="protein sequence ID" value="MCT7967354.1"/>
    <property type="molecule type" value="Genomic_DNA"/>
</dbReference>
<comment type="caution">
    <text evidence="6">Lacks conserved residue(s) required for the propagation of feature annotation.</text>
</comment>
<dbReference type="PANTHER" id="PTHR12608:SF1">
    <property type="entry name" value="TRANSMEMBRANE PROTEIN 165"/>
    <property type="match status" value="1"/>
</dbReference>
<keyword evidence="9" id="KW-1185">Reference proteome</keyword>
<reference evidence="8 9" key="1">
    <citation type="journal article" date="2022" name="Front. Microbiol.">
        <title>High genomic differentiation and limited gene flow indicate recent cryptic speciation within the genus Laspinema (cyanobacteria).</title>
        <authorList>
            <person name="Stanojkovic A."/>
            <person name="Skoupy S."/>
            <person name="Skaloud P."/>
            <person name="Dvorak P."/>
        </authorList>
    </citation>
    <scope>NUCLEOTIDE SEQUENCE [LARGE SCALE GENOMIC DNA]</scope>
    <source>
        <strain evidence="8 9">D2a</strain>
    </source>
</reference>
<name>A0ABT2MRI1_9CYAN</name>
<evidence type="ECO:0000256" key="7">
    <source>
        <dbReference type="SAM" id="MobiDB-lite"/>
    </source>
</evidence>
<evidence type="ECO:0000256" key="3">
    <source>
        <dbReference type="ARBA" id="ARBA00022692"/>
    </source>
</evidence>
<feature type="transmembrane region" description="Helical" evidence="6">
    <location>
        <begin position="108"/>
        <end position="131"/>
    </location>
</feature>
<keyword evidence="4 6" id="KW-1133">Transmembrane helix</keyword>
<feature type="compositionally biased region" description="Low complexity" evidence="7">
    <location>
        <begin position="14"/>
        <end position="28"/>
    </location>
</feature>
<evidence type="ECO:0000313" key="8">
    <source>
        <dbReference type="EMBL" id="MCT7967354.1"/>
    </source>
</evidence>
<keyword evidence="3 6" id="KW-0812">Transmembrane</keyword>
<dbReference type="Pfam" id="PF01169">
    <property type="entry name" value="GDT1"/>
    <property type="match status" value="1"/>
</dbReference>
<sequence length="161" mass="16976">MKKQPQLLSMPANTSSVTELTESLSPLSAAVPPNAEASLEHALTLPTSLELSPPPSPQAAPKTRSPKSRQGAWSVFASTFVTIFLAELGDKTQVATLLMTAESQSPWIVFAGAGSALVATSLLGVLLGRWLATRISPKTIEKSAGVVLLFVSAMLVWDILH</sequence>